<evidence type="ECO:0000313" key="2">
    <source>
        <dbReference type="EMBL" id="CAJ0569387.1"/>
    </source>
</evidence>
<dbReference type="EMBL" id="CATQJA010002015">
    <property type="protein sequence ID" value="CAJ0569387.1"/>
    <property type="molecule type" value="Genomic_DNA"/>
</dbReference>
<protein>
    <submittedName>
        <fullName evidence="2">Uncharacterized protein</fullName>
    </submittedName>
</protein>
<gene>
    <name evidence="2" type="ORF">MSPICULIGERA_LOCUS7868</name>
</gene>
<reference evidence="2" key="1">
    <citation type="submission" date="2023-06" db="EMBL/GenBank/DDBJ databases">
        <authorList>
            <person name="Delattre M."/>
        </authorList>
    </citation>
    <scope>NUCLEOTIDE SEQUENCE</scope>
    <source>
        <strain evidence="2">AF72</strain>
    </source>
</reference>
<keyword evidence="3" id="KW-1185">Reference proteome</keyword>
<feature type="region of interest" description="Disordered" evidence="1">
    <location>
        <begin position="21"/>
        <end position="40"/>
    </location>
</feature>
<name>A0AA36CJ82_9BILA</name>
<dbReference type="AlphaFoldDB" id="A0AA36CJ82"/>
<accession>A0AA36CJ82</accession>
<comment type="caution">
    <text evidence="2">The sequence shown here is derived from an EMBL/GenBank/DDBJ whole genome shotgun (WGS) entry which is preliminary data.</text>
</comment>
<evidence type="ECO:0000256" key="1">
    <source>
        <dbReference type="SAM" id="MobiDB-lite"/>
    </source>
</evidence>
<feature type="non-terminal residue" evidence="2">
    <location>
        <position position="76"/>
    </location>
</feature>
<evidence type="ECO:0000313" key="3">
    <source>
        <dbReference type="Proteomes" id="UP001177023"/>
    </source>
</evidence>
<sequence length="76" mass="8455">MPSSRCGIGIDCWRLGGRKSKIKPWKGGRPQEQRQKSEEREKAIKELITFVTKKRGELGDMIAAPTPEDLDTVSGA</sequence>
<proteinExistence type="predicted"/>
<dbReference type="Proteomes" id="UP001177023">
    <property type="component" value="Unassembled WGS sequence"/>
</dbReference>
<feature type="compositionally biased region" description="Basic and acidic residues" evidence="1">
    <location>
        <begin position="29"/>
        <end position="40"/>
    </location>
</feature>
<organism evidence="2 3">
    <name type="scientific">Mesorhabditis spiculigera</name>
    <dbReference type="NCBI Taxonomy" id="96644"/>
    <lineage>
        <taxon>Eukaryota</taxon>
        <taxon>Metazoa</taxon>
        <taxon>Ecdysozoa</taxon>
        <taxon>Nematoda</taxon>
        <taxon>Chromadorea</taxon>
        <taxon>Rhabditida</taxon>
        <taxon>Rhabditina</taxon>
        <taxon>Rhabditomorpha</taxon>
        <taxon>Rhabditoidea</taxon>
        <taxon>Rhabditidae</taxon>
        <taxon>Mesorhabditinae</taxon>
        <taxon>Mesorhabditis</taxon>
    </lineage>
</organism>